<keyword evidence="8 14" id="KW-1133">Transmembrane helix</keyword>
<dbReference type="PANTHER" id="PTHR36570">
    <property type="entry name" value="DISULFIDE BOND FORMATION PROTEIN B"/>
    <property type="match status" value="1"/>
</dbReference>
<evidence type="ECO:0000256" key="2">
    <source>
        <dbReference type="ARBA" id="ARBA00008823"/>
    </source>
</evidence>
<dbReference type="InterPro" id="IPR050183">
    <property type="entry name" value="DsbB"/>
</dbReference>
<feature type="transmembrane region" description="Helical" evidence="15">
    <location>
        <begin position="44"/>
        <end position="64"/>
    </location>
</feature>
<evidence type="ECO:0000256" key="6">
    <source>
        <dbReference type="ARBA" id="ARBA00022692"/>
    </source>
</evidence>
<dbReference type="InterPro" id="IPR003752">
    <property type="entry name" value="DiS_bond_form_DsbB/BdbC"/>
</dbReference>
<feature type="disulfide bond" description="Redox-active" evidence="14">
    <location>
        <begin position="41"/>
        <end position="44"/>
    </location>
</feature>
<evidence type="ECO:0000256" key="11">
    <source>
        <dbReference type="ARBA" id="ARBA00023157"/>
    </source>
</evidence>
<reference evidence="16 17" key="1">
    <citation type="submission" date="2020-03" db="EMBL/GenBank/DDBJ databases">
        <title>Alteromonas ponticola sp. nov., isolated from seawater.</title>
        <authorList>
            <person name="Yoon J.-H."/>
            <person name="Kim Y.-O."/>
        </authorList>
    </citation>
    <scope>NUCLEOTIDE SEQUENCE [LARGE SCALE GENOMIC DNA]</scope>
    <source>
        <strain evidence="16 17">MYP5</strain>
    </source>
</reference>
<keyword evidence="6 14" id="KW-0812">Transmembrane</keyword>
<keyword evidence="3 14" id="KW-0813">Transport</keyword>
<keyword evidence="12 14" id="KW-0143">Chaperone</keyword>
<dbReference type="Pfam" id="PF02600">
    <property type="entry name" value="DsbB"/>
    <property type="match status" value="1"/>
</dbReference>
<sequence length="172" mass="19401">MVNGLSRWAGHSSSWLLLFISALGLIGAALYFQYGMGLEPCIMCIYQRTAMVGIMLSGLLVALFNTLPTRMIGFAGWGISSGWGWLLAREHVDILHAPNPFFANCEIVPNYPDWAPLHEWLPAMFEAKGDCLEDGWRYLDKGMAEWMVIIFAIYFVVCITFLIIRLAGSRRF</sequence>
<comment type="subcellular location">
    <subcellularLocation>
        <location evidence="1">Cell inner membrane</location>
        <topology evidence="1">Multi-pass membrane protein</topology>
    </subcellularLocation>
    <subcellularLocation>
        <location evidence="14">Cell membrane</location>
        <topology evidence="14">Multi-pass membrane protein</topology>
    </subcellularLocation>
</comment>
<comment type="caution">
    <text evidence="14">Lacks conserved residue(s) required for the propagation of feature annotation.</text>
</comment>
<feature type="transmembrane region" description="Helical" evidence="15">
    <location>
        <begin position="12"/>
        <end position="32"/>
    </location>
</feature>
<evidence type="ECO:0000256" key="12">
    <source>
        <dbReference type="ARBA" id="ARBA00023186"/>
    </source>
</evidence>
<keyword evidence="9 14" id="KW-0560">Oxidoreductase</keyword>
<proteinExistence type="inferred from homology"/>
<evidence type="ECO:0000256" key="7">
    <source>
        <dbReference type="ARBA" id="ARBA00022982"/>
    </source>
</evidence>
<evidence type="ECO:0000313" key="16">
    <source>
        <dbReference type="EMBL" id="NMH61324.1"/>
    </source>
</evidence>
<protein>
    <recommendedName>
        <fullName evidence="14">Disulfide bond formation protein B</fullName>
    </recommendedName>
    <alternativeName>
        <fullName evidence="14">Disulfide oxidoreductase</fullName>
    </alternativeName>
</protein>
<comment type="function">
    <text evidence="14">Required for disulfide bond formation in some periplasmic proteins. Acts by oxidizing the DsbA protein.</text>
</comment>
<evidence type="ECO:0000256" key="4">
    <source>
        <dbReference type="ARBA" id="ARBA00022475"/>
    </source>
</evidence>
<keyword evidence="10 14" id="KW-0472">Membrane</keyword>
<evidence type="ECO:0000256" key="9">
    <source>
        <dbReference type="ARBA" id="ARBA00023002"/>
    </source>
</evidence>
<feature type="transmembrane region" description="Helical" evidence="15">
    <location>
        <begin position="146"/>
        <end position="167"/>
    </location>
</feature>
<feature type="disulfide bond" description="Redox-active" evidence="14">
    <location>
        <begin position="105"/>
        <end position="131"/>
    </location>
</feature>
<dbReference type="Gene3D" id="1.20.1550.10">
    <property type="entry name" value="DsbB-like"/>
    <property type="match status" value="1"/>
</dbReference>
<dbReference type="PANTHER" id="PTHR36570:SF2">
    <property type="entry name" value="DISULFIDE BOND FORMATION PROTEIN B"/>
    <property type="match status" value="1"/>
</dbReference>
<evidence type="ECO:0000313" key="17">
    <source>
        <dbReference type="Proteomes" id="UP000709336"/>
    </source>
</evidence>
<feature type="topological domain" description="Cytoplasmic" evidence="14">
    <location>
        <begin position="1"/>
        <end position="14"/>
    </location>
</feature>
<evidence type="ECO:0000256" key="5">
    <source>
        <dbReference type="ARBA" id="ARBA00022519"/>
    </source>
</evidence>
<feature type="topological domain" description="Periplasmic" evidence="14">
    <location>
        <begin position="32"/>
        <end position="49"/>
    </location>
</feature>
<keyword evidence="7 14" id="KW-0249">Electron transport</keyword>
<accession>A0ABX1R4G1</accession>
<dbReference type="Proteomes" id="UP000709336">
    <property type="component" value="Unassembled WGS sequence"/>
</dbReference>
<dbReference type="InterPro" id="IPR022920">
    <property type="entry name" value="Disulphide_bond_form_DsbB"/>
</dbReference>
<evidence type="ECO:0000256" key="14">
    <source>
        <dbReference type="HAMAP-Rule" id="MF_00286"/>
    </source>
</evidence>
<keyword evidence="4 14" id="KW-1003">Cell membrane</keyword>
<evidence type="ECO:0000256" key="1">
    <source>
        <dbReference type="ARBA" id="ARBA00004429"/>
    </source>
</evidence>
<gene>
    <name evidence="14 16" type="primary">dsbB</name>
    <name evidence="16" type="ORF">HCJ96_14935</name>
</gene>
<dbReference type="NCBIfam" id="NF002485">
    <property type="entry name" value="PRK01749.1"/>
    <property type="match status" value="1"/>
</dbReference>
<evidence type="ECO:0000256" key="3">
    <source>
        <dbReference type="ARBA" id="ARBA00022448"/>
    </source>
</evidence>
<keyword evidence="13 14" id="KW-0676">Redox-active center</keyword>
<evidence type="ECO:0000256" key="15">
    <source>
        <dbReference type="SAM" id="Phobius"/>
    </source>
</evidence>
<dbReference type="EMBL" id="JAATNW010000008">
    <property type="protein sequence ID" value="NMH61324.1"/>
    <property type="molecule type" value="Genomic_DNA"/>
</dbReference>
<evidence type="ECO:0000256" key="10">
    <source>
        <dbReference type="ARBA" id="ARBA00023136"/>
    </source>
</evidence>
<keyword evidence="5" id="KW-0997">Cell inner membrane</keyword>
<evidence type="ECO:0000256" key="8">
    <source>
        <dbReference type="ARBA" id="ARBA00022989"/>
    </source>
</evidence>
<feature type="topological domain" description="Cytoplasmic" evidence="14">
    <location>
        <begin position="165"/>
        <end position="172"/>
    </location>
</feature>
<evidence type="ECO:0000256" key="13">
    <source>
        <dbReference type="ARBA" id="ARBA00023284"/>
    </source>
</evidence>
<keyword evidence="11 14" id="KW-1015">Disulfide bond</keyword>
<dbReference type="SUPFAM" id="SSF158442">
    <property type="entry name" value="DsbB-like"/>
    <property type="match status" value="1"/>
</dbReference>
<organism evidence="16 17">
    <name type="scientific">Alteromonas ponticola</name>
    <dbReference type="NCBI Taxonomy" id="2720613"/>
    <lineage>
        <taxon>Bacteria</taxon>
        <taxon>Pseudomonadati</taxon>
        <taxon>Pseudomonadota</taxon>
        <taxon>Gammaproteobacteria</taxon>
        <taxon>Alteromonadales</taxon>
        <taxon>Alteromonadaceae</taxon>
        <taxon>Alteromonas/Salinimonas group</taxon>
        <taxon>Alteromonas</taxon>
    </lineage>
</organism>
<comment type="similarity">
    <text evidence="2 14">Belongs to the DsbB family.</text>
</comment>
<name>A0ABX1R4G1_9ALTE</name>
<dbReference type="InterPro" id="IPR023380">
    <property type="entry name" value="DsbB-like_sf"/>
</dbReference>
<dbReference type="HAMAP" id="MF_00286">
    <property type="entry name" value="DsbB"/>
    <property type="match status" value="1"/>
</dbReference>
<keyword evidence="17" id="KW-1185">Reference proteome</keyword>
<comment type="caution">
    <text evidence="16">The sequence shown here is derived from an EMBL/GenBank/DDBJ whole genome shotgun (WGS) entry which is preliminary data.</text>
</comment>